<reference evidence="1" key="1">
    <citation type="journal article" date="2021" name="Nat. Commun.">
        <title>Genetic determinants of endophytism in the Arabidopsis root mycobiome.</title>
        <authorList>
            <person name="Mesny F."/>
            <person name="Miyauchi S."/>
            <person name="Thiergart T."/>
            <person name="Pickel B."/>
            <person name="Atanasova L."/>
            <person name="Karlsson M."/>
            <person name="Huettel B."/>
            <person name="Barry K.W."/>
            <person name="Haridas S."/>
            <person name="Chen C."/>
            <person name="Bauer D."/>
            <person name="Andreopoulos W."/>
            <person name="Pangilinan J."/>
            <person name="LaButti K."/>
            <person name="Riley R."/>
            <person name="Lipzen A."/>
            <person name="Clum A."/>
            <person name="Drula E."/>
            <person name="Henrissat B."/>
            <person name="Kohler A."/>
            <person name="Grigoriev I.V."/>
            <person name="Martin F.M."/>
            <person name="Hacquard S."/>
        </authorList>
    </citation>
    <scope>NUCLEOTIDE SEQUENCE</scope>
    <source>
        <strain evidence="1">MPI-SDFR-AT-0120</strain>
    </source>
</reference>
<dbReference type="SUPFAM" id="SSF56784">
    <property type="entry name" value="HAD-like"/>
    <property type="match status" value="1"/>
</dbReference>
<dbReference type="Gene3D" id="3.40.50.1000">
    <property type="entry name" value="HAD superfamily/HAD-like"/>
    <property type="match status" value="1"/>
</dbReference>
<dbReference type="InterPro" id="IPR050849">
    <property type="entry name" value="HAD-like_hydrolase_phosphatase"/>
</dbReference>
<dbReference type="AlphaFoldDB" id="A0A8K0VV77"/>
<keyword evidence="2" id="KW-1185">Reference proteome</keyword>
<evidence type="ECO:0000313" key="2">
    <source>
        <dbReference type="Proteomes" id="UP000813461"/>
    </source>
</evidence>
<proteinExistence type="predicted"/>
<gene>
    <name evidence="1" type="ORF">FB567DRAFT_451076</name>
</gene>
<dbReference type="InterPro" id="IPR036412">
    <property type="entry name" value="HAD-like_sf"/>
</dbReference>
<dbReference type="OrthoDB" id="10255128at2759"/>
<comment type="caution">
    <text evidence="1">The sequence shown here is derived from an EMBL/GenBank/DDBJ whole genome shotgun (WGS) entry which is preliminary data.</text>
</comment>
<accession>A0A8K0VV77</accession>
<dbReference type="InterPro" id="IPR023214">
    <property type="entry name" value="HAD_sf"/>
</dbReference>
<dbReference type="Proteomes" id="UP000813461">
    <property type="component" value="Unassembled WGS sequence"/>
</dbReference>
<evidence type="ECO:0000313" key="1">
    <source>
        <dbReference type="EMBL" id="KAH7077366.1"/>
    </source>
</evidence>
<organism evidence="1 2">
    <name type="scientific">Paraphoma chrysanthemicola</name>
    <dbReference type="NCBI Taxonomy" id="798071"/>
    <lineage>
        <taxon>Eukaryota</taxon>
        <taxon>Fungi</taxon>
        <taxon>Dikarya</taxon>
        <taxon>Ascomycota</taxon>
        <taxon>Pezizomycotina</taxon>
        <taxon>Dothideomycetes</taxon>
        <taxon>Pleosporomycetidae</taxon>
        <taxon>Pleosporales</taxon>
        <taxon>Pleosporineae</taxon>
        <taxon>Phaeosphaeriaceae</taxon>
        <taxon>Paraphoma</taxon>
    </lineage>
</organism>
<name>A0A8K0VV77_9PLEO</name>
<sequence length="300" mass="33277">MSTHRPPLPKRPIHWILDWDGTMTQKDTLDTLVNIAASTKPDFPTRERWKEVVAAYMDDYTTTLNTLSPNGALPITIKDERTLLENMKPVEQRSLDRVAQSKIFAGMTAQQLGDGARKAVASGDVALRAGCVDFLRFVTDEATRGAKLHILSVNWSRHFIASCLKSAGAEIDSSIILANELEGIPEGRESSGQISPGDDMRIVASWDKLRYLEELRRESQARVVYVGDSWTDVECLVGADLGVCIRDEGMGSSQRKLAEALERLSVDCPRLSTTQSEGGADVVWARDFTDLLRWVDARGR</sequence>
<protein>
    <submittedName>
        <fullName evidence="1">HAD-like domain-containing protein</fullName>
    </submittedName>
</protein>
<dbReference type="PANTHER" id="PTHR28181:SF1">
    <property type="entry name" value="COLD TOLERANCE PROTEIN 1"/>
    <property type="match status" value="1"/>
</dbReference>
<dbReference type="PANTHER" id="PTHR28181">
    <property type="entry name" value="UPF0655 PROTEIN YCR015C"/>
    <property type="match status" value="1"/>
</dbReference>
<dbReference type="EMBL" id="JAGMVJ010000018">
    <property type="protein sequence ID" value="KAH7077366.1"/>
    <property type="molecule type" value="Genomic_DNA"/>
</dbReference>